<sequence>MSTMRASKQEVNEQGGERKDTKHLRAKRNRDAARARRHAPVMSSPSSVTDNHNVKSLCTYYFTVNKYRPTVEMTLAFSTSHEAWPQVAAFTKQRDNTKRSQRLRCYRRRHEYSKTRGSRVNGRRSIAPRREWNDRHFMNREPSLIDLSTRAASAGPGASAVGAVASPLARGPPSPVPAPTEVTFPANMAARAQEVRSLPIGTLRQRSPRVERNARTRIL</sequence>
<evidence type="ECO:0000313" key="2">
    <source>
        <dbReference type="EMBL" id="CAH0729850.1"/>
    </source>
</evidence>
<gene>
    <name evidence="2" type="ORF">BINO364_LOCUS14901</name>
</gene>
<evidence type="ECO:0000256" key="1">
    <source>
        <dbReference type="SAM" id="MobiDB-lite"/>
    </source>
</evidence>
<feature type="compositionally biased region" description="Basic and acidic residues" evidence="1">
    <location>
        <begin position="7"/>
        <end position="20"/>
    </location>
</feature>
<feature type="non-terminal residue" evidence="2">
    <location>
        <position position="219"/>
    </location>
</feature>
<organism evidence="2 3">
    <name type="scientific">Brenthis ino</name>
    <name type="common">lesser marbled fritillary</name>
    <dbReference type="NCBI Taxonomy" id="405034"/>
    <lineage>
        <taxon>Eukaryota</taxon>
        <taxon>Metazoa</taxon>
        <taxon>Ecdysozoa</taxon>
        <taxon>Arthropoda</taxon>
        <taxon>Hexapoda</taxon>
        <taxon>Insecta</taxon>
        <taxon>Pterygota</taxon>
        <taxon>Neoptera</taxon>
        <taxon>Endopterygota</taxon>
        <taxon>Lepidoptera</taxon>
        <taxon>Glossata</taxon>
        <taxon>Ditrysia</taxon>
        <taxon>Papilionoidea</taxon>
        <taxon>Nymphalidae</taxon>
        <taxon>Heliconiinae</taxon>
        <taxon>Argynnini</taxon>
        <taxon>Brenthis</taxon>
    </lineage>
</organism>
<name>A0A8J9VXJ7_9NEOP</name>
<evidence type="ECO:0000313" key="3">
    <source>
        <dbReference type="Proteomes" id="UP000838878"/>
    </source>
</evidence>
<reference evidence="2" key="1">
    <citation type="submission" date="2021-12" db="EMBL/GenBank/DDBJ databases">
        <authorList>
            <person name="Martin H S."/>
        </authorList>
    </citation>
    <scope>NUCLEOTIDE SEQUENCE</scope>
</reference>
<keyword evidence="3" id="KW-1185">Reference proteome</keyword>
<dbReference type="EMBL" id="OV170228">
    <property type="protein sequence ID" value="CAH0729850.1"/>
    <property type="molecule type" value="Genomic_DNA"/>
</dbReference>
<accession>A0A8J9VXJ7</accession>
<dbReference type="Proteomes" id="UP000838878">
    <property type="component" value="Chromosome 8"/>
</dbReference>
<feature type="region of interest" description="Disordered" evidence="1">
    <location>
        <begin position="1"/>
        <end position="50"/>
    </location>
</feature>
<proteinExistence type="predicted"/>
<protein>
    <submittedName>
        <fullName evidence="2">Uncharacterized protein</fullName>
    </submittedName>
</protein>
<dbReference type="AlphaFoldDB" id="A0A8J9VXJ7"/>
<dbReference type="OrthoDB" id="7485907at2759"/>